<keyword evidence="3" id="KW-1185">Reference proteome</keyword>
<dbReference type="Proteomes" id="UP001596317">
    <property type="component" value="Unassembled WGS sequence"/>
</dbReference>
<dbReference type="EMBL" id="JBHSWB010000001">
    <property type="protein sequence ID" value="MFC6660251.1"/>
    <property type="molecule type" value="Genomic_DNA"/>
</dbReference>
<feature type="chain" id="PRO_5047029487" description="Alpha-galactosidase NEW3 domain-containing protein" evidence="1">
    <location>
        <begin position="20"/>
        <end position="312"/>
    </location>
</feature>
<name>A0ABW1ZHJ4_9DEIO</name>
<reference evidence="3" key="1">
    <citation type="journal article" date="2019" name="Int. J. Syst. Evol. Microbiol.">
        <title>The Global Catalogue of Microorganisms (GCM) 10K type strain sequencing project: providing services to taxonomists for standard genome sequencing and annotation.</title>
        <authorList>
            <consortium name="The Broad Institute Genomics Platform"/>
            <consortium name="The Broad Institute Genome Sequencing Center for Infectious Disease"/>
            <person name="Wu L."/>
            <person name="Ma J."/>
        </authorList>
    </citation>
    <scope>NUCLEOTIDE SEQUENCE [LARGE SCALE GENOMIC DNA]</scope>
    <source>
        <strain evidence="3">CCUG 63830</strain>
    </source>
</reference>
<dbReference type="Gene3D" id="2.60.40.10">
    <property type="entry name" value="Immunoglobulins"/>
    <property type="match status" value="1"/>
</dbReference>
<proteinExistence type="predicted"/>
<keyword evidence="1" id="KW-0732">Signal</keyword>
<organism evidence="2 3">
    <name type="scientific">Deinococcus multiflagellatus</name>
    <dbReference type="NCBI Taxonomy" id="1656887"/>
    <lineage>
        <taxon>Bacteria</taxon>
        <taxon>Thermotogati</taxon>
        <taxon>Deinococcota</taxon>
        <taxon>Deinococci</taxon>
        <taxon>Deinococcales</taxon>
        <taxon>Deinococcaceae</taxon>
        <taxon>Deinococcus</taxon>
    </lineage>
</organism>
<evidence type="ECO:0000313" key="2">
    <source>
        <dbReference type="EMBL" id="MFC6660251.1"/>
    </source>
</evidence>
<evidence type="ECO:0000256" key="1">
    <source>
        <dbReference type="SAM" id="SignalP"/>
    </source>
</evidence>
<protein>
    <recommendedName>
        <fullName evidence="4">Alpha-galactosidase NEW3 domain-containing protein</fullName>
    </recommendedName>
</protein>
<accession>A0ABW1ZHJ4</accession>
<comment type="caution">
    <text evidence="2">The sequence shown here is derived from an EMBL/GenBank/DDBJ whole genome shotgun (WGS) entry which is preliminary data.</text>
</comment>
<dbReference type="InterPro" id="IPR013783">
    <property type="entry name" value="Ig-like_fold"/>
</dbReference>
<dbReference type="RefSeq" id="WP_380055192.1">
    <property type="nucleotide sequence ID" value="NZ_JBHSWB010000001.1"/>
</dbReference>
<gene>
    <name evidence="2" type="ORF">ACFP90_07675</name>
</gene>
<feature type="signal peptide" evidence="1">
    <location>
        <begin position="1"/>
        <end position="19"/>
    </location>
</feature>
<evidence type="ECO:0000313" key="3">
    <source>
        <dbReference type="Proteomes" id="UP001596317"/>
    </source>
</evidence>
<evidence type="ECO:0008006" key="4">
    <source>
        <dbReference type="Google" id="ProtNLM"/>
    </source>
</evidence>
<sequence>MTGRALVLLGLLLGVGAQAVTVTPPPAPLTAEARTPLTFALTLDNPSAEVERGTLRLDLPPGWSLLAGDLDYALAPGERRVELLTLLPPAQLPAGELNLQVATLQGSAAVRLNVPAQPRLEVTVLSAPDASASSSYDVTWRVTNSGNVPQVLRLSAQGEGVQVTLSRSSLRLAPGEAAEVQAQVQVPLSGRARRLQVTLQVQGQGPGATSRVATDRVRRQPSVEELYHVFPLRVTLGTGTSAPGQLDFTVSGQGAPVQGDPGILDLLASRTAFRVAYRRPDLSWSAGQLTPRPIPCLRARCWGSPARGAWAP</sequence>